<dbReference type="PANTHER" id="PTHR21015">
    <property type="entry name" value="UDP-N-ACETYLGLUCOSAMINE--N-ACETYLMURAMYL-(PENTAPEPTIDE) PYROPHOSPHORYL-UNDECAPRENOL N-ACETYLGLUCOSAMINE TRANSFERASE 1"/>
    <property type="match status" value="1"/>
</dbReference>
<feature type="domain" description="Glycosyl transferase family 28 C-terminal" evidence="12">
    <location>
        <begin position="189"/>
        <end position="353"/>
    </location>
</feature>
<evidence type="ECO:0000256" key="6">
    <source>
        <dbReference type="ARBA" id="ARBA00022984"/>
    </source>
</evidence>
<evidence type="ECO:0000256" key="3">
    <source>
        <dbReference type="ARBA" id="ARBA00022676"/>
    </source>
</evidence>
<evidence type="ECO:0000256" key="4">
    <source>
        <dbReference type="ARBA" id="ARBA00022679"/>
    </source>
</evidence>
<keyword evidence="2 10" id="KW-0132">Cell division</keyword>
<evidence type="ECO:0000256" key="1">
    <source>
        <dbReference type="ARBA" id="ARBA00022475"/>
    </source>
</evidence>
<sequence length="365" mass="39468">MKVAVSGGGTGGHIYPALALIKEMKKKNPNAEFLYIGTENGLEKRIVERENIPFKAIEITGFKRKISMDNVKTVMRFLKGVQTSKRYLKEFKPDVVIGTGGYVCGPVVYAAAKMKIPSVIHEQNSLPGLTNKFLSRYADKVAICFEEARSYFPADKAVMTGNPRASEVAGVNGEKGKLSAGLQPGRKSVLVFGGSRGARPINKAILEVLPEIGKRDYQLLYVTGEVHYSQVAEEAKALGSPDNVIIKPFIHNMPEVLAGTDLIVGRAGATSIAEITALGLPSILIPSPYVTANHQEVNARSLSDKGAAVLMLEKDLNGKALLREMDKIMNEESILIAMRTASSEIGMPDAASRLAELLEEVSVKK</sequence>
<gene>
    <name evidence="10 13" type="primary">murG</name>
    <name evidence="13" type="ORF">WCV65_09365</name>
</gene>
<evidence type="ECO:0000259" key="12">
    <source>
        <dbReference type="Pfam" id="PF04101"/>
    </source>
</evidence>
<evidence type="ECO:0000256" key="5">
    <source>
        <dbReference type="ARBA" id="ARBA00022960"/>
    </source>
</evidence>
<dbReference type="Proteomes" id="UP001377337">
    <property type="component" value="Chromosome"/>
</dbReference>
<keyword evidence="7 10" id="KW-0472">Membrane</keyword>
<keyword evidence="14" id="KW-1185">Reference proteome</keyword>
<accession>A0ABZ2NLF8</accession>
<dbReference type="InterPro" id="IPR004276">
    <property type="entry name" value="GlycoTrans_28_N"/>
</dbReference>
<keyword evidence="5 10" id="KW-0133">Cell shape</keyword>
<evidence type="ECO:0000313" key="14">
    <source>
        <dbReference type="Proteomes" id="UP001377337"/>
    </source>
</evidence>
<dbReference type="HAMAP" id="MF_00033">
    <property type="entry name" value="MurG"/>
    <property type="match status" value="1"/>
</dbReference>
<feature type="binding site" evidence="10">
    <location>
        <begin position="10"/>
        <end position="12"/>
    </location>
    <ligand>
        <name>UDP-N-acetyl-alpha-D-glucosamine</name>
        <dbReference type="ChEBI" id="CHEBI:57705"/>
    </ligand>
</feature>
<keyword evidence="3 10" id="KW-0328">Glycosyltransferase</keyword>
<dbReference type="CDD" id="cd03785">
    <property type="entry name" value="GT28_MurG"/>
    <property type="match status" value="1"/>
</dbReference>
<evidence type="ECO:0000256" key="10">
    <source>
        <dbReference type="HAMAP-Rule" id="MF_00033"/>
    </source>
</evidence>
<comment type="pathway">
    <text evidence="10">Cell wall biogenesis; peptidoglycan biosynthesis.</text>
</comment>
<evidence type="ECO:0000259" key="11">
    <source>
        <dbReference type="Pfam" id="PF03033"/>
    </source>
</evidence>
<feature type="binding site" evidence="10">
    <location>
        <position position="295"/>
    </location>
    <ligand>
        <name>UDP-N-acetyl-alpha-D-glucosamine</name>
        <dbReference type="ChEBI" id="CHEBI:57705"/>
    </ligand>
</feature>
<protein>
    <recommendedName>
        <fullName evidence="10">UDP-N-acetylglucosamine--N-acetylmuramyl-(pentapeptide) pyrophosphoryl-undecaprenol N-acetylglucosamine transferase</fullName>
        <ecNumber evidence="10">2.4.1.227</ecNumber>
    </recommendedName>
    <alternativeName>
        <fullName evidence="10">Undecaprenyl-PP-MurNAc-pentapeptide-UDPGlcNAc GlcNAc transferase</fullName>
    </alternativeName>
</protein>
<dbReference type="NCBIfam" id="TIGR01133">
    <property type="entry name" value="murG"/>
    <property type="match status" value="1"/>
</dbReference>
<reference evidence="13 14" key="1">
    <citation type="submission" date="2024-02" db="EMBL/GenBank/DDBJ databases">
        <title>Seven novel Bacillus-like species.</title>
        <authorList>
            <person name="Liu G."/>
        </authorList>
    </citation>
    <scope>NUCLEOTIDE SEQUENCE [LARGE SCALE GENOMIC DNA]</scope>
    <source>
        <strain evidence="13 14">FJAT-52054</strain>
    </source>
</reference>
<keyword evidence="1 10" id="KW-1003">Cell membrane</keyword>
<evidence type="ECO:0000256" key="2">
    <source>
        <dbReference type="ARBA" id="ARBA00022618"/>
    </source>
</evidence>
<keyword evidence="9 10" id="KW-0961">Cell wall biogenesis/degradation</keyword>
<comment type="catalytic activity">
    <reaction evidence="10">
        <text>di-trans,octa-cis-undecaprenyl diphospho-N-acetyl-alpha-D-muramoyl-L-alanyl-D-glutamyl-meso-2,6-diaminopimeloyl-D-alanyl-D-alanine + UDP-N-acetyl-alpha-D-glucosamine = di-trans,octa-cis-undecaprenyl diphospho-[N-acetyl-alpha-D-glucosaminyl-(1-&gt;4)]-N-acetyl-alpha-D-muramoyl-L-alanyl-D-glutamyl-meso-2,6-diaminopimeloyl-D-alanyl-D-alanine + UDP + H(+)</text>
        <dbReference type="Rhea" id="RHEA:31227"/>
        <dbReference type="ChEBI" id="CHEBI:15378"/>
        <dbReference type="ChEBI" id="CHEBI:57705"/>
        <dbReference type="ChEBI" id="CHEBI:58223"/>
        <dbReference type="ChEBI" id="CHEBI:61387"/>
        <dbReference type="ChEBI" id="CHEBI:61388"/>
        <dbReference type="EC" id="2.4.1.227"/>
    </reaction>
</comment>
<comment type="function">
    <text evidence="10">Cell wall formation. Catalyzes the transfer of a GlcNAc subunit on undecaprenyl-pyrophosphoryl-MurNAc-pentapeptide (lipid intermediate I) to form undecaprenyl-pyrophosphoryl-MurNAc-(pentapeptide)GlcNAc (lipid intermediate II).</text>
</comment>
<dbReference type="Pfam" id="PF04101">
    <property type="entry name" value="Glyco_tran_28_C"/>
    <property type="match status" value="1"/>
</dbReference>
<comment type="caution">
    <text evidence="10">Lacks conserved residue(s) required for the propagation of feature annotation.</text>
</comment>
<evidence type="ECO:0000256" key="7">
    <source>
        <dbReference type="ARBA" id="ARBA00023136"/>
    </source>
</evidence>
<evidence type="ECO:0000256" key="8">
    <source>
        <dbReference type="ARBA" id="ARBA00023306"/>
    </source>
</evidence>
<dbReference type="GO" id="GO:0016757">
    <property type="term" value="F:glycosyltransferase activity"/>
    <property type="evidence" value="ECO:0007669"/>
    <property type="project" value="UniProtKB-KW"/>
</dbReference>
<dbReference type="Pfam" id="PF03033">
    <property type="entry name" value="Glyco_transf_28"/>
    <property type="match status" value="1"/>
</dbReference>
<comment type="subcellular location">
    <subcellularLocation>
        <location evidence="10">Cell membrane</location>
        <topology evidence="10">Peripheral membrane protein</topology>
        <orientation evidence="10">Cytoplasmic side</orientation>
    </subcellularLocation>
</comment>
<name>A0ABZ2NLF8_9BACI</name>
<feature type="binding site" evidence="10">
    <location>
        <position position="250"/>
    </location>
    <ligand>
        <name>UDP-N-acetyl-alpha-D-glucosamine</name>
        <dbReference type="ChEBI" id="CHEBI:57705"/>
    </ligand>
</feature>
<keyword evidence="4 10" id="KW-0808">Transferase</keyword>
<evidence type="ECO:0000256" key="9">
    <source>
        <dbReference type="ARBA" id="ARBA00023316"/>
    </source>
</evidence>
<keyword evidence="6 10" id="KW-0573">Peptidoglycan synthesis</keyword>
<dbReference type="Gene3D" id="3.40.50.2000">
    <property type="entry name" value="Glycogen Phosphorylase B"/>
    <property type="match status" value="2"/>
</dbReference>
<feature type="domain" description="Glycosyltransferase family 28 N-terminal" evidence="11">
    <location>
        <begin position="3"/>
        <end position="143"/>
    </location>
</feature>
<comment type="similarity">
    <text evidence="10">Belongs to the glycosyltransferase 28 family. MurG subfamily.</text>
</comment>
<proteinExistence type="inferred from homology"/>
<dbReference type="EC" id="2.4.1.227" evidence="10"/>
<dbReference type="EMBL" id="CP147407">
    <property type="protein sequence ID" value="WXB98664.1"/>
    <property type="molecule type" value="Genomic_DNA"/>
</dbReference>
<feature type="binding site" evidence="10">
    <location>
        <position position="195"/>
    </location>
    <ligand>
        <name>UDP-N-acetyl-alpha-D-glucosamine</name>
        <dbReference type="ChEBI" id="CHEBI:57705"/>
    </ligand>
</feature>
<dbReference type="InterPro" id="IPR006009">
    <property type="entry name" value="GlcNAc_MurG"/>
</dbReference>
<feature type="binding site" evidence="10">
    <location>
        <position position="124"/>
    </location>
    <ligand>
        <name>UDP-N-acetyl-alpha-D-glucosamine</name>
        <dbReference type="ChEBI" id="CHEBI:57705"/>
    </ligand>
</feature>
<dbReference type="RefSeq" id="WP_338781809.1">
    <property type="nucleotide sequence ID" value="NZ_CP147407.1"/>
</dbReference>
<dbReference type="PANTHER" id="PTHR21015:SF22">
    <property type="entry name" value="GLYCOSYLTRANSFERASE"/>
    <property type="match status" value="1"/>
</dbReference>
<dbReference type="SUPFAM" id="SSF53756">
    <property type="entry name" value="UDP-Glycosyltransferase/glycogen phosphorylase"/>
    <property type="match status" value="1"/>
</dbReference>
<dbReference type="InterPro" id="IPR007235">
    <property type="entry name" value="Glyco_trans_28_C"/>
</dbReference>
<keyword evidence="8 10" id="KW-0131">Cell cycle</keyword>
<organism evidence="13 14">
    <name type="scientific">Metabacillus sediminis</name>
    <dbReference type="NCBI Taxonomy" id="3117746"/>
    <lineage>
        <taxon>Bacteria</taxon>
        <taxon>Bacillati</taxon>
        <taxon>Bacillota</taxon>
        <taxon>Bacilli</taxon>
        <taxon>Bacillales</taxon>
        <taxon>Bacillaceae</taxon>
        <taxon>Metabacillus</taxon>
    </lineage>
</organism>
<evidence type="ECO:0000313" key="13">
    <source>
        <dbReference type="EMBL" id="WXB98664.1"/>
    </source>
</evidence>